<keyword evidence="7 8" id="KW-0998">Cell outer membrane</keyword>
<evidence type="ECO:0000256" key="3">
    <source>
        <dbReference type="ARBA" id="ARBA00022452"/>
    </source>
</evidence>
<dbReference type="PANTHER" id="PTHR40980">
    <property type="entry name" value="PLUG DOMAIN-CONTAINING PROTEIN"/>
    <property type="match status" value="1"/>
</dbReference>
<keyword evidence="4 8" id="KW-0812">Transmembrane</keyword>
<dbReference type="Gene3D" id="2.170.130.10">
    <property type="entry name" value="TonB-dependent receptor, plug domain"/>
    <property type="match status" value="1"/>
</dbReference>
<keyword evidence="13" id="KW-0675">Receptor</keyword>
<dbReference type="InterPro" id="IPR000531">
    <property type="entry name" value="Beta-barrel_TonB"/>
</dbReference>
<dbReference type="EMBL" id="NQKL01000025">
    <property type="protein sequence ID" value="OZY39632.1"/>
    <property type="molecule type" value="Genomic_DNA"/>
</dbReference>
<dbReference type="Pfam" id="PF07715">
    <property type="entry name" value="Plug"/>
    <property type="match status" value="1"/>
</dbReference>
<dbReference type="InterPro" id="IPR039426">
    <property type="entry name" value="TonB-dep_rcpt-like"/>
</dbReference>
<keyword evidence="10" id="KW-0732">Signal</keyword>
<accession>A0A266LQB8</accession>
<dbReference type="AlphaFoldDB" id="A0A266LQB8"/>
<dbReference type="SUPFAM" id="SSF56935">
    <property type="entry name" value="Porins"/>
    <property type="match status" value="1"/>
</dbReference>
<name>A0A266LQB8_PSEFR</name>
<reference evidence="13 14" key="1">
    <citation type="submission" date="2017-08" db="EMBL/GenBank/DDBJ databases">
        <title>Genomic and metabolic characterisation of spoilage-associated Pseudomonas species.</title>
        <authorList>
            <person name="Stanborough T."/>
            <person name="Fegan N."/>
            <person name="Powell S.M."/>
            <person name="Singh T."/>
            <person name="Tamplin M.L."/>
            <person name="Chandry P.S."/>
        </authorList>
    </citation>
    <scope>NUCLEOTIDE SEQUENCE [LARGE SCALE GENOMIC DNA]</scope>
    <source>
        <strain evidence="13 14">F1820</strain>
    </source>
</reference>
<comment type="caution">
    <text evidence="13">The sequence shown here is derived from an EMBL/GenBank/DDBJ whole genome shotgun (WGS) entry which is preliminary data.</text>
</comment>
<dbReference type="InterPro" id="IPR010104">
    <property type="entry name" value="TonB_rcpt_bac"/>
</dbReference>
<feature type="domain" description="TonB-dependent receptor-like beta-barrel" evidence="11">
    <location>
        <begin position="371"/>
        <end position="810"/>
    </location>
</feature>
<dbReference type="NCBIfam" id="TIGR01782">
    <property type="entry name" value="TonB-Xanth-Caul"/>
    <property type="match status" value="1"/>
</dbReference>
<dbReference type="Proteomes" id="UP000216113">
    <property type="component" value="Unassembled WGS sequence"/>
</dbReference>
<dbReference type="RefSeq" id="WP_095030986.1">
    <property type="nucleotide sequence ID" value="NZ_NQKL01000025.1"/>
</dbReference>
<evidence type="ECO:0000259" key="12">
    <source>
        <dbReference type="Pfam" id="PF07715"/>
    </source>
</evidence>
<feature type="chain" id="PRO_5012560241" evidence="10">
    <location>
        <begin position="30"/>
        <end position="844"/>
    </location>
</feature>
<dbReference type="PANTHER" id="PTHR40980:SF4">
    <property type="entry name" value="TONB-DEPENDENT RECEPTOR-LIKE BETA-BARREL DOMAIN-CONTAINING PROTEIN"/>
    <property type="match status" value="1"/>
</dbReference>
<proteinExistence type="inferred from homology"/>
<feature type="signal peptide" evidence="10">
    <location>
        <begin position="1"/>
        <end position="29"/>
    </location>
</feature>
<evidence type="ECO:0000256" key="9">
    <source>
        <dbReference type="RuleBase" id="RU003357"/>
    </source>
</evidence>
<keyword evidence="6 8" id="KW-0472">Membrane</keyword>
<dbReference type="InterPro" id="IPR037066">
    <property type="entry name" value="Plug_dom_sf"/>
</dbReference>
<dbReference type="InterPro" id="IPR036942">
    <property type="entry name" value="Beta-barrel_TonB_sf"/>
</dbReference>
<evidence type="ECO:0000259" key="11">
    <source>
        <dbReference type="Pfam" id="PF00593"/>
    </source>
</evidence>
<evidence type="ECO:0000256" key="2">
    <source>
        <dbReference type="ARBA" id="ARBA00022448"/>
    </source>
</evidence>
<dbReference type="InterPro" id="IPR012910">
    <property type="entry name" value="Plug_dom"/>
</dbReference>
<protein>
    <submittedName>
        <fullName evidence="13">TonB-dependent receptor</fullName>
    </submittedName>
</protein>
<keyword evidence="5 9" id="KW-0798">TonB box</keyword>
<evidence type="ECO:0000256" key="4">
    <source>
        <dbReference type="ARBA" id="ARBA00022692"/>
    </source>
</evidence>
<keyword evidence="3 8" id="KW-1134">Transmembrane beta strand</keyword>
<dbReference type="Gene3D" id="2.40.170.20">
    <property type="entry name" value="TonB-dependent receptor, beta-barrel domain"/>
    <property type="match status" value="1"/>
</dbReference>
<evidence type="ECO:0000313" key="13">
    <source>
        <dbReference type="EMBL" id="OZY39632.1"/>
    </source>
</evidence>
<evidence type="ECO:0000313" key="14">
    <source>
        <dbReference type="Proteomes" id="UP000216113"/>
    </source>
</evidence>
<evidence type="ECO:0000256" key="7">
    <source>
        <dbReference type="ARBA" id="ARBA00023237"/>
    </source>
</evidence>
<dbReference type="CDD" id="cd01347">
    <property type="entry name" value="ligand_gated_channel"/>
    <property type="match status" value="1"/>
</dbReference>
<dbReference type="GO" id="GO:0009279">
    <property type="term" value="C:cell outer membrane"/>
    <property type="evidence" value="ECO:0007669"/>
    <property type="project" value="UniProtKB-SubCell"/>
</dbReference>
<evidence type="ECO:0000256" key="1">
    <source>
        <dbReference type="ARBA" id="ARBA00004571"/>
    </source>
</evidence>
<sequence length="844" mass="93307">MYKCRSKAQWVGFTVSALALAIASEGLSAAETSAIGATEHVEVVGQAVSLDKALKQQRNSDTIESVVHADGVAQLPDANVAEAVQRLPGISIERDQGEGRFVSVRGLGPDLNSVTINGTLVPSPESARRAVALDVLPSELVQSLSVIKTLTPDMDANSLGGTVDVQSLSAFDHDGLFFTGSTEAGYNKNSHKTSPKVSGAISDRFSLGDGVDNFGVAAALSWNKRDFRSDNVETGGDWDFTDGARLNSFEQRVYEISRERTGGGLNFDYKPDDDTSLYLRTLYSRFEDNETRNSTAFEFSDPQAEDEVGKTKTKRKLKQREETQEIQSYVFGGERTMGLWTLSGQAGYSESSEDNPGGIAGATFKGSSSIGNGGFYDTDKPRPIIGAGFYDPTNFSLDKVDWQEQHTKDTEKNIRLDLARDYDVQGYASQVKFGGKVSRRNKDNDLNAWTYKDFSDLGFSDEQLSLNAFNKGNLHYNLGQYGPGISGGAIKDLIGGLNRDDFYNEQDSRANDFKMREDINAAYLMNTVDIDDWRFIAGLRYEGTEFEAKGTGVRDGVFEDQDTQRDYHHWLPGLHARYQLAKNTQVRAAWTNTVVRPTFGQLAPGFVIEDDTAEFGNPNLKPLESSNFDLGIEHFMGQAGTVSAFLFYKDIKNFVYNNDLAGSGEWVDFTEAHSYANGDSAKLYGLELAYSQKFDWLPSPWNGLILGANSTFSRSNASIKGVDAATGASLKRDIDLPNQSKTVGNLMLGWEDDKLSLRLSANYKSDYLYELAGVNDKSHDTYVDAQTFVDFSARYSLTKNLQIKFDAQNLTDQPYFMYSGSSRFNNQYEEYGPTYSLGLTYTHF</sequence>
<dbReference type="Pfam" id="PF00593">
    <property type="entry name" value="TonB_dep_Rec_b-barrel"/>
    <property type="match status" value="1"/>
</dbReference>
<evidence type="ECO:0000256" key="6">
    <source>
        <dbReference type="ARBA" id="ARBA00023136"/>
    </source>
</evidence>
<feature type="domain" description="TonB-dependent receptor plug" evidence="12">
    <location>
        <begin position="58"/>
        <end position="162"/>
    </location>
</feature>
<evidence type="ECO:0000256" key="10">
    <source>
        <dbReference type="SAM" id="SignalP"/>
    </source>
</evidence>
<organism evidence="13 14">
    <name type="scientific">Pseudomonas fragi</name>
    <dbReference type="NCBI Taxonomy" id="296"/>
    <lineage>
        <taxon>Bacteria</taxon>
        <taxon>Pseudomonadati</taxon>
        <taxon>Pseudomonadota</taxon>
        <taxon>Gammaproteobacteria</taxon>
        <taxon>Pseudomonadales</taxon>
        <taxon>Pseudomonadaceae</taxon>
        <taxon>Pseudomonas</taxon>
    </lineage>
</organism>
<evidence type="ECO:0000256" key="5">
    <source>
        <dbReference type="ARBA" id="ARBA00023077"/>
    </source>
</evidence>
<comment type="similarity">
    <text evidence="8 9">Belongs to the TonB-dependent receptor family.</text>
</comment>
<dbReference type="PROSITE" id="PS52016">
    <property type="entry name" value="TONB_DEPENDENT_REC_3"/>
    <property type="match status" value="1"/>
</dbReference>
<gene>
    <name evidence="13" type="ORF">CJF43_22130</name>
</gene>
<keyword evidence="2 8" id="KW-0813">Transport</keyword>
<comment type="subcellular location">
    <subcellularLocation>
        <location evidence="1 8">Cell outer membrane</location>
        <topology evidence="1 8">Multi-pass membrane protein</topology>
    </subcellularLocation>
</comment>
<evidence type="ECO:0000256" key="8">
    <source>
        <dbReference type="PROSITE-ProRule" id="PRU01360"/>
    </source>
</evidence>